<evidence type="ECO:0000313" key="2">
    <source>
        <dbReference type="Proteomes" id="UP000309174"/>
    </source>
</evidence>
<sequence length="79" mass="8792">MTFPSPSPEEIAFLLRDLCLHLGFCLTPEDQANLCTTPPADTDAFTDAVFGAEGLDPSLHKRLQRQVRETVARTFEDRA</sequence>
<gene>
    <name evidence="1" type="ORF">ETD83_36460</name>
</gene>
<comment type="caution">
    <text evidence="1">The sequence shown here is derived from an EMBL/GenBank/DDBJ whole genome shotgun (WGS) entry which is preliminary data.</text>
</comment>
<dbReference type="Proteomes" id="UP000309174">
    <property type="component" value="Unassembled WGS sequence"/>
</dbReference>
<dbReference type="OrthoDB" id="3401424at2"/>
<evidence type="ECO:0008006" key="3">
    <source>
        <dbReference type="Google" id="ProtNLM"/>
    </source>
</evidence>
<reference evidence="1 2" key="1">
    <citation type="submission" date="2019-05" db="EMBL/GenBank/DDBJ databases">
        <title>Draft genome sequence of Actinomadura sp. 14C53.</title>
        <authorList>
            <person name="Saricaoglu S."/>
            <person name="Isik K."/>
        </authorList>
    </citation>
    <scope>NUCLEOTIDE SEQUENCE [LARGE SCALE GENOMIC DNA]</scope>
    <source>
        <strain evidence="1 2">14C53</strain>
    </source>
</reference>
<proteinExistence type="predicted"/>
<organism evidence="1 2">
    <name type="scientific">Actinomadura soli</name>
    <dbReference type="NCBI Taxonomy" id="2508997"/>
    <lineage>
        <taxon>Bacteria</taxon>
        <taxon>Bacillati</taxon>
        <taxon>Actinomycetota</taxon>
        <taxon>Actinomycetes</taxon>
        <taxon>Streptosporangiales</taxon>
        <taxon>Thermomonosporaceae</taxon>
        <taxon>Actinomadura</taxon>
    </lineage>
</organism>
<name>A0A5C4J0M4_9ACTN</name>
<keyword evidence="2" id="KW-1185">Reference proteome</keyword>
<dbReference type="EMBL" id="VCKW01000315">
    <property type="protein sequence ID" value="TMQ90206.1"/>
    <property type="molecule type" value="Genomic_DNA"/>
</dbReference>
<evidence type="ECO:0000313" key="1">
    <source>
        <dbReference type="EMBL" id="TMQ90206.1"/>
    </source>
</evidence>
<dbReference type="AlphaFoldDB" id="A0A5C4J0M4"/>
<protein>
    <recommendedName>
        <fullName evidence="3">CdiI immunity protein domain-containing protein</fullName>
    </recommendedName>
</protein>
<accession>A0A5C4J0M4</accession>